<keyword evidence="4 7" id="KW-0378">Hydrolase</keyword>
<organism evidence="7 8">
    <name type="scientific">Neobacillus rhizophilus</name>
    <dbReference type="NCBI Taxonomy" id="2833579"/>
    <lineage>
        <taxon>Bacteria</taxon>
        <taxon>Bacillati</taxon>
        <taxon>Bacillota</taxon>
        <taxon>Bacilli</taxon>
        <taxon>Bacillales</taxon>
        <taxon>Bacillaceae</taxon>
        <taxon>Neobacillus</taxon>
    </lineage>
</organism>
<keyword evidence="3" id="KW-0479">Metal-binding</keyword>
<evidence type="ECO:0000313" key="7">
    <source>
        <dbReference type="EMBL" id="MBS4212778.1"/>
    </source>
</evidence>
<dbReference type="Gene3D" id="3.40.630.10">
    <property type="entry name" value="Zn peptidases"/>
    <property type="match status" value="2"/>
</dbReference>
<dbReference type="RefSeq" id="WP_213117305.1">
    <property type="nucleotide sequence ID" value="NZ_JAGYPF010000002.1"/>
</dbReference>
<dbReference type="GO" id="GO:0016787">
    <property type="term" value="F:hydrolase activity"/>
    <property type="evidence" value="ECO:0007669"/>
    <property type="project" value="UniProtKB-KW"/>
</dbReference>
<evidence type="ECO:0000256" key="2">
    <source>
        <dbReference type="ARBA" id="ARBA00006247"/>
    </source>
</evidence>
<sequence length="405" mass="44692">MLTEKRKESVIKLCQSLVRLKSYSGKEDLVAKEIKAYAEQHCFDECIVDEYGNVMLVINGNMEGPTVLLDGHIDTVPVHTEQWTVDPFSGEIRDGKIYGRGTSDMKGAVSAMIAAAINFAEDTKKAFPGKVVVSCSVHEECFEGVATRRVSEIVNPDYVVIGEATNLKLNRGQRGRAEIVVETVGKPAHSSNPEKGINAVYHMMKLLSEIRNLPVNEHEVLGKGILELTDIKSSPYPGASVVPSLCTVTFDRRLLVGETKESVLAPIQNLIDKLQLEDPQFKASLKYAFGEERCYTGALISDERFFPGWLYDDDEDFVQLPLKELAAIGLIPELSHYSFCTNGSHFAGEVNIPTIGFGPSLESQAHVDDEYIEIVQLVKATAGYSAIMRALTSIHTKEKETVKHV</sequence>
<reference evidence="7" key="1">
    <citation type="submission" date="2021-05" db="EMBL/GenBank/DDBJ databases">
        <title>Novel Bacillus species.</title>
        <authorList>
            <person name="Liu G."/>
        </authorList>
    </citation>
    <scope>NUCLEOTIDE SEQUENCE</scope>
    <source>
        <strain evidence="7">FJAT-49825</strain>
    </source>
</reference>
<dbReference type="InterPro" id="IPR001261">
    <property type="entry name" value="ArgE/DapE_CS"/>
</dbReference>
<feature type="domain" description="Peptidase M20 dimerisation" evidence="6">
    <location>
        <begin position="172"/>
        <end position="278"/>
    </location>
</feature>
<dbReference type="Pfam" id="PF01546">
    <property type="entry name" value="Peptidase_M20"/>
    <property type="match status" value="1"/>
</dbReference>
<proteinExistence type="inferred from homology"/>
<dbReference type="NCBIfam" id="NF009555">
    <property type="entry name" value="PRK13004.1"/>
    <property type="match status" value="1"/>
</dbReference>
<dbReference type="PROSITE" id="PS00758">
    <property type="entry name" value="ARGE_DAPE_CPG2_1"/>
    <property type="match status" value="1"/>
</dbReference>
<protein>
    <submittedName>
        <fullName evidence="7">YgeY family selenium metabolism-linked hydrolase</fullName>
    </submittedName>
</protein>
<evidence type="ECO:0000256" key="3">
    <source>
        <dbReference type="ARBA" id="ARBA00022723"/>
    </source>
</evidence>
<dbReference type="Pfam" id="PF07687">
    <property type="entry name" value="M20_dimer"/>
    <property type="match status" value="1"/>
</dbReference>
<dbReference type="InterPro" id="IPR011650">
    <property type="entry name" value="Peptidase_M20_dimer"/>
</dbReference>
<dbReference type="PANTHER" id="PTHR43808">
    <property type="entry name" value="ACETYLORNITHINE DEACETYLASE"/>
    <property type="match status" value="1"/>
</dbReference>
<dbReference type="SUPFAM" id="SSF55031">
    <property type="entry name" value="Bacterial exopeptidase dimerisation domain"/>
    <property type="match status" value="1"/>
</dbReference>
<dbReference type="GO" id="GO:0046872">
    <property type="term" value="F:metal ion binding"/>
    <property type="evidence" value="ECO:0007669"/>
    <property type="project" value="UniProtKB-KW"/>
</dbReference>
<keyword evidence="8" id="KW-1185">Reference proteome</keyword>
<dbReference type="SUPFAM" id="SSF53187">
    <property type="entry name" value="Zn-dependent exopeptidases"/>
    <property type="match status" value="1"/>
</dbReference>
<dbReference type="InterPro" id="IPR036264">
    <property type="entry name" value="Bact_exopeptidase_dim_dom"/>
</dbReference>
<dbReference type="InterPro" id="IPR050072">
    <property type="entry name" value="Peptidase_M20A"/>
</dbReference>
<evidence type="ECO:0000256" key="5">
    <source>
        <dbReference type="ARBA" id="ARBA00022833"/>
    </source>
</evidence>
<keyword evidence="5" id="KW-0862">Zinc</keyword>
<evidence type="ECO:0000256" key="1">
    <source>
        <dbReference type="ARBA" id="ARBA00001947"/>
    </source>
</evidence>
<comment type="cofactor">
    <cofactor evidence="1">
        <name>Zn(2+)</name>
        <dbReference type="ChEBI" id="CHEBI:29105"/>
    </cofactor>
</comment>
<dbReference type="PANTHER" id="PTHR43808:SF8">
    <property type="entry name" value="PEPTIDASE M20 DIMERISATION DOMAIN-CONTAINING PROTEIN"/>
    <property type="match status" value="1"/>
</dbReference>
<dbReference type="InterPro" id="IPR002933">
    <property type="entry name" value="Peptidase_M20"/>
</dbReference>
<accession>A0A942U5K0</accession>
<comment type="similarity">
    <text evidence="2">Belongs to the peptidase M20A family.</text>
</comment>
<dbReference type="Proteomes" id="UP000679749">
    <property type="component" value="Unassembled WGS sequence"/>
</dbReference>
<dbReference type="EMBL" id="JAGYPF010000002">
    <property type="protein sequence ID" value="MBS4212778.1"/>
    <property type="molecule type" value="Genomic_DNA"/>
</dbReference>
<dbReference type="AlphaFoldDB" id="A0A942U5K0"/>
<evidence type="ECO:0000313" key="8">
    <source>
        <dbReference type="Proteomes" id="UP000679749"/>
    </source>
</evidence>
<dbReference type="Gene3D" id="3.30.70.360">
    <property type="match status" value="1"/>
</dbReference>
<gene>
    <name evidence="7" type="ORF">KHA99_10015</name>
</gene>
<name>A0A942U5K0_9BACI</name>
<evidence type="ECO:0000256" key="4">
    <source>
        <dbReference type="ARBA" id="ARBA00022801"/>
    </source>
</evidence>
<evidence type="ECO:0000259" key="6">
    <source>
        <dbReference type="Pfam" id="PF07687"/>
    </source>
</evidence>
<comment type="caution">
    <text evidence="7">The sequence shown here is derived from an EMBL/GenBank/DDBJ whole genome shotgun (WGS) entry which is preliminary data.</text>
</comment>